<evidence type="ECO:0000313" key="2">
    <source>
        <dbReference type="EMBL" id="SHJ64030.1"/>
    </source>
</evidence>
<feature type="transmembrane region" description="Helical" evidence="1">
    <location>
        <begin position="38"/>
        <end position="56"/>
    </location>
</feature>
<proteinExistence type="predicted"/>
<organism evidence="2 3">
    <name type="scientific">Flavobacterium haoranii</name>
    <dbReference type="NCBI Taxonomy" id="683124"/>
    <lineage>
        <taxon>Bacteria</taxon>
        <taxon>Pseudomonadati</taxon>
        <taxon>Bacteroidota</taxon>
        <taxon>Flavobacteriia</taxon>
        <taxon>Flavobacteriales</taxon>
        <taxon>Flavobacteriaceae</taxon>
        <taxon>Flavobacterium</taxon>
    </lineage>
</organism>
<dbReference type="STRING" id="683124.SAMN05444337_2334"/>
<evidence type="ECO:0000256" key="1">
    <source>
        <dbReference type="SAM" id="Phobius"/>
    </source>
</evidence>
<name>A0A1M6KYK5_9FLAO</name>
<gene>
    <name evidence="2" type="ORF">SAMN05444337_2334</name>
</gene>
<evidence type="ECO:0000313" key="3">
    <source>
        <dbReference type="Proteomes" id="UP000184232"/>
    </source>
</evidence>
<dbReference type="Proteomes" id="UP000184232">
    <property type="component" value="Unassembled WGS sequence"/>
</dbReference>
<accession>A0A1M6KYK5</accession>
<sequence length="90" mass="10715">MKKLSSENTYLITSIFLSILLPFSFFETGTNLSFSSPWLPIWIFGLLIPFYGIVQITKFTDDWNLKYWIGLILNLLNFFFVNRFFSINLW</sequence>
<feature type="transmembrane region" description="Helical" evidence="1">
    <location>
        <begin position="68"/>
        <end position="85"/>
    </location>
</feature>
<keyword evidence="3" id="KW-1185">Reference proteome</keyword>
<protein>
    <submittedName>
        <fullName evidence="2">Uncharacterized protein</fullName>
    </submittedName>
</protein>
<keyword evidence="1" id="KW-0472">Membrane</keyword>
<dbReference type="RefSeq" id="WP_143146232.1">
    <property type="nucleotide sequence ID" value="NZ_CP045292.1"/>
</dbReference>
<keyword evidence="1" id="KW-0812">Transmembrane</keyword>
<feature type="transmembrane region" description="Helical" evidence="1">
    <location>
        <begin position="9"/>
        <end position="26"/>
    </location>
</feature>
<dbReference type="AlphaFoldDB" id="A0A1M6KYK5"/>
<reference evidence="2 3" key="1">
    <citation type="submission" date="2016-11" db="EMBL/GenBank/DDBJ databases">
        <authorList>
            <person name="Jaros S."/>
            <person name="Januszkiewicz K."/>
            <person name="Wedrychowicz H."/>
        </authorList>
    </citation>
    <scope>NUCLEOTIDE SEQUENCE [LARGE SCALE GENOMIC DNA]</scope>
    <source>
        <strain evidence="2 3">DSM 22807</strain>
    </source>
</reference>
<keyword evidence="1" id="KW-1133">Transmembrane helix</keyword>
<dbReference type="EMBL" id="FQZH01000005">
    <property type="protein sequence ID" value="SHJ64030.1"/>
    <property type="molecule type" value="Genomic_DNA"/>
</dbReference>